<organism evidence="1 2">
    <name type="scientific">Sunxiuqinia dokdonensis</name>
    <dbReference type="NCBI Taxonomy" id="1409788"/>
    <lineage>
        <taxon>Bacteria</taxon>
        <taxon>Pseudomonadati</taxon>
        <taxon>Bacteroidota</taxon>
        <taxon>Bacteroidia</taxon>
        <taxon>Marinilabiliales</taxon>
        <taxon>Prolixibacteraceae</taxon>
        <taxon>Sunxiuqinia</taxon>
    </lineage>
</organism>
<sequence>MPDYNWLSHFTIGNSWVFRLYPCSSTRKLERTYYYTLDLGRGNEKLSGFVYLDR</sequence>
<dbReference type="AlphaFoldDB" id="A0A0L8V7Q7"/>
<dbReference type="Proteomes" id="UP000036958">
    <property type="component" value="Unassembled WGS sequence"/>
</dbReference>
<accession>A0A0L8V7Q7</accession>
<evidence type="ECO:0000313" key="1">
    <source>
        <dbReference type="EMBL" id="KOH44486.1"/>
    </source>
</evidence>
<reference evidence="2" key="1">
    <citation type="submission" date="2015-07" db="EMBL/GenBank/DDBJ databases">
        <title>Genome sequencing of Sunxiuqinia dokdonensis strain SK.</title>
        <authorList>
            <person name="Ahn S."/>
            <person name="Kim B.-C."/>
        </authorList>
    </citation>
    <scope>NUCLEOTIDE SEQUENCE [LARGE SCALE GENOMIC DNA]</scope>
    <source>
        <strain evidence="2">SK</strain>
    </source>
</reference>
<comment type="caution">
    <text evidence="1">The sequence shown here is derived from an EMBL/GenBank/DDBJ whole genome shotgun (WGS) entry which is preliminary data.</text>
</comment>
<proteinExistence type="predicted"/>
<keyword evidence="2" id="KW-1185">Reference proteome</keyword>
<name>A0A0L8V7Q7_9BACT</name>
<protein>
    <submittedName>
        <fullName evidence="1">Uncharacterized protein</fullName>
    </submittedName>
</protein>
<dbReference type="STRING" id="1409788.NC99_27160"/>
<evidence type="ECO:0000313" key="2">
    <source>
        <dbReference type="Proteomes" id="UP000036958"/>
    </source>
</evidence>
<gene>
    <name evidence="1" type="ORF">NC99_27160</name>
</gene>
<dbReference type="EMBL" id="LGIA01000161">
    <property type="protein sequence ID" value="KOH44486.1"/>
    <property type="molecule type" value="Genomic_DNA"/>
</dbReference>